<protein>
    <recommendedName>
        <fullName evidence="4">Tetratricopeptide repeat protein</fullName>
    </recommendedName>
</protein>
<proteinExistence type="predicted"/>
<evidence type="ECO:0000256" key="1">
    <source>
        <dbReference type="SAM" id="MobiDB-lite"/>
    </source>
</evidence>
<comment type="caution">
    <text evidence="2">The sequence shown here is derived from an EMBL/GenBank/DDBJ whole genome shotgun (WGS) entry which is preliminary data.</text>
</comment>
<reference evidence="2" key="1">
    <citation type="submission" date="2020-10" db="EMBL/GenBank/DDBJ databases">
        <authorList>
            <person name="Gilroy R."/>
        </authorList>
    </citation>
    <scope>NUCLEOTIDE SEQUENCE</scope>
    <source>
        <strain evidence="2">ChiGjej1B1-2707</strain>
    </source>
</reference>
<name>A0A9D1A0Q9_9ACTN</name>
<dbReference type="SUPFAM" id="SSF48452">
    <property type="entry name" value="TPR-like"/>
    <property type="match status" value="1"/>
</dbReference>
<dbReference type="Proteomes" id="UP000824261">
    <property type="component" value="Unassembled WGS sequence"/>
</dbReference>
<sequence length="912" mass="100789">MSFTTETETLPKTPQHAFSFPSAESGRKEGGASFRLSPFAKRTHLDPLPGTPEGRQFGFVSGGIQMPAEGACYIVEFLESSQVRVLGYVDKFGRAFRASEELRMPPAYAPALALSVYEDRDDRTGCVTVRTDDGAEHRIGEFRQTGRRYALESMLVRMGEKTTSLTYDELFARLYLAACVFPEELGIPLVPFGPTEVFEALASEDVFSAIARIVETERTVEESPLQAPAGTVAYLVRLLQSYGLDQLDPHELPRRVPGREQDPLLPGAVDVRLARTRAYANAFYLGFDQDAVTPEGRSKLLCLESVLNRFWLLTEELSKRGTVASATEQECERTDREIVDGIGMQAPFFCAETTPRLPESSEWDARLRFAQTCEQFKLPYRLSYRMRVNLDAATMGIEVTCPIDAHLLQVQWSAEGGMWIEQPDEARYANEAAYAANTARLVLAAAFDAESSLETVSIDVVRDIPARERVLSGVVSRKACFAALEGAEERDASYAGFGPVDPAVFCERCGLASSAGVLGRLDEIPSARELECEELCPPQRYVSPETDERPVNVHRGVLHGIVRIEDLAINEGADRAKLAAEVADAYESRGRDGALSLLKDMHDRTEDLTVRASCTKAELAISEGALGEDPRRALEDLFADAWGLRALRARATAQAEEDPASARQTLEEIVLLAEADGSFADTDRERWRYFDSYASRALFAWEDDDPRPVRPLPDELFAAHHGIANLLHGSFEEHEVALEHARKCTELAPSAAAGYLTLARAYFLAGDYPSEIETIRTMLQWTWNPSDVGLGMYWLAFALWKTGDAATGAACYLQAIKHDQTMRDIATRELDELLRENPRLRLASVMESADMVEAAGFPLSCTERNARRLIETARIAADNGNLSLAGNLLAAGLRTVRDDAFYPVLESLTQSL</sequence>
<reference evidence="2" key="2">
    <citation type="journal article" date="2021" name="PeerJ">
        <title>Extensive microbial diversity within the chicken gut microbiome revealed by metagenomics and culture.</title>
        <authorList>
            <person name="Gilroy R."/>
            <person name="Ravi A."/>
            <person name="Getino M."/>
            <person name="Pursley I."/>
            <person name="Horton D.L."/>
            <person name="Alikhan N.F."/>
            <person name="Baker D."/>
            <person name="Gharbi K."/>
            <person name="Hall N."/>
            <person name="Watson M."/>
            <person name="Adriaenssens E.M."/>
            <person name="Foster-Nyarko E."/>
            <person name="Jarju S."/>
            <person name="Secka A."/>
            <person name="Antonio M."/>
            <person name="Oren A."/>
            <person name="Chaudhuri R.R."/>
            <person name="La Ragione R."/>
            <person name="Hildebrand F."/>
            <person name="Pallen M.J."/>
        </authorList>
    </citation>
    <scope>NUCLEOTIDE SEQUENCE</scope>
    <source>
        <strain evidence="2">ChiGjej1B1-2707</strain>
    </source>
</reference>
<dbReference type="InterPro" id="IPR011990">
    <property type="entry name" value="TPR-like_helical_dom_sf"/>
</dbReference>
<gene>
    <name evidence="2" type="ORF">IAA69_07260</name>
</gene>
<dbReference type="Gene3D" id="1.25.40.10">
    <property type="entry name" value="Tetratricopeptide repeat domain"/>
    <property type="match status" value="1"/>
</dbReference>
<feature type="region of interest" description="Disordered" evidence="1">
    <location>
        <begin position="1"/>
        <end position="32"/>
    </location>
</feature>
<evidence type="ECO:0008006" key="4">
    <source>
        <dbReference type="Google" id="ProtNLM"/>
    </source>
</evidence>
<dbReference type="AlphaFoldDB" id="A0A9D1A0Q9"/>
<evidence type="ECO:0000313" key="2">
    <source>
        <dbReference type="EMBL" id="HIR02040.1"/>
    </source>
</evidence>
<evidence type="ECO:0000313" key="3">
    <source>
        <dbReference type="Proteomes" id="UP000824261"/>
    </source>
</evidence>
<organism evidence="2 3">
    <name type="scientific">Candidatus Aveggerthella stercoripullorum</name>
    <dbReference type="NCBI Taxonomy" id="2840688"/>
    <lineage>
        <taxon>Bacteria</taxon>
        <taxon>Bacillati</taxon>
        <taxon>Actinomycetota</taxon>
        <taxon>Coriobacteriia</taxon>
        <taxon>Eggerthellales</taxon>
        <taxon>Eggerthellaceae</taxon>
        <taxon>Eggerthellaceae incertae sedis</taxon>
        <taxon>Candidatus Aveggerthella</taxon>
    </lineage>
</organism>
<dbReference type="EMBL" id="DVGB01000089">
    <property type="protein sequence ID" value="HIR02040.1"/>
    <property type="molecule type" value="Genomic_DNA"/>
</dbReference>
<feature type="compositionally biased region" description="Polar residues" evidence="1">
    <location>
        <begin position="1"/>
        <end position="12"/>
    </location>
</feature>
<accession>A0A9D1A0Q9</accession>